<evidence type="ECO:0000256" key="13">
    <source>
        <dbReference type="ARBA" id="ARBA00036671"/>
    </source>
</evidence>
<evidence type="ECO:0000256" key="5">
    <source>
        <dbReference type="ARBA" id="ARBA00022516"/>
    </source>
</evidence>
<evidence type="ECO:0000256" key="2">
    <source>
        <dbReference type="ARBA" id="ARBA00005194"/>
    </source>
</evidence>
<comment type="catalytic activity">
    <reaction evidence="13 14">
        <text>a very-long-chain (3R)-3-hydroxyacyl-CoA = a very-long-chain (2E)-enoyl-CoA + H2O</text>
        <dbReference type="Rhea" id="RHEA:45812"/>
        <dbReference type="ChEBI" id="CHEBI:15377"/>
        <dbReference type="ChEBI" id="CHEBI:83728"/>
        <dbReference type="ChEBI" id="CHEBI:85440"/>
        <dbReference type="EC" id="4.2.1.134"/>
    </reaction>
</comment>
<keyword evidence="17" id="KW-1185">Reference proteome</keyword>
<dbReference type="EMBL" id="MU853803">
    <property type="protein sequence ID" value="KAK3939892.1"/>
    <property type="molecule type" value="Genomic_DNA"/>
</dbReference>
<gene>
    <name evidence="16" type="ORF">QBC46DRAFT_386519</name>
</gene>
<evidence type="ECO:0000313" key="17">
    <source>
        <dbReference type="Proteomes" id="UP001303473"/>
    </source>
</evidence>
<reference evidence="17" key="1">
    <citation type="journal article" date="2023" name="Mol. Phylogenet. Evol.">
        <title>Genome-scale phylogeny and comparative genomics of the fungal order Sordariales.</title>
        <authorList>
            <person name="Hensen N."/>
            <person name="Bonometti L."/>
            <person name="Westerberg I."/>
            <person name="Brannstrom I.O."/>
            <person name="Guillou S."/>
            <person name="Cros-Aarteil S."/>
            <person name="Calhoun S."/>
            <person name="Haridas S."/>
            <person name="Kuo A."/>
            <person name="Mondo S."/>
            <person name="Pangilinan J."/>
            <person name="Riley R."/>
            <person name="LaButti K."/>
            <person name="Andreopoulos B."/>
            <person name="Lipzen A."/>
            <person name="Chen C."/>
            <person name="Yan M."/>
            <person name="Daum C."/>
            <person name="Ng V."/>
            <person name="Clum A."/>
            <person name="Steindorff A."/>
            <person name="Ohm R.A."/>
            <person name="Martin F."/>
            <person name="Silar P."/>
            <person name="Natvig D.O."/>
            <person name="Lalanne C."/>
            <person name="Gautier V."/>
            <person name="Ament-Velasquez S.L."/>
            <person name="Kruys A."/>
            <person name="Hutchinson M.I."/>
            <person name="Powell A.J."/>
            <person name="Barry K."/>
            <person name="Miller A.N."/>
            <person name="Grigoriev I.V."/>
            <person name="Debuchy R."/>
            <person name="Gladieux P."/>
            <person name="Hiltunen Thoren M."/>
            <person name="Johannesson H."/>
        </authorList>
    </citation>
    <scope>NUCLEOTIDE SEQUENCE [LARGE SCALE GENOMIC DNA]</scope>
    <source>
        <strain evidence="17">CBS 340.73</strain>
    </source>
</reference>
<dbReference type="GO" id="GO:0030497">
    <property type="term" value="P:fatty acid elongation"/>
    <property type="evidence" value="ECO:0007669"/>
    <property type="project" value="TreeGrafter"/>
</dbReference>
<dbReference type="GO" id="GO:0042761">
    <property type="term" value="P:very long-chain fatty acid biosynthetic process"/>
    <property type="evidence" value="ECO:0007669"/>
    <property type="project" value="TreeGrafter"/>
</dbReference>
<keyword evidence="11 14" id="KW-0275">Fatty acid biosynthesis</keyword>
<evidence type="ECO:0000256" key="12">
    <source>
        <dbReference type="ARBA" id="ARBA00023239"/>
    </source>
</evidence>
<dbReference type="InterPro" id="IPR007482">
    <property type="entry name" value="Tyr_Pase-like_PTPLA"/>
</dbReference>
<dbReference type="AlphaFoldDB" id="A0AAN6N635"/>
<evidence type="ECO:0000256" key="8">
    <source>
        <dbReference type="ARBA" id="ARBA00022989"/>
    </source>
</evidence>
<evidence type="ECO:0000256" key="7">
    <source>
        <dbReference type="ARBA" id="ARBA00022832"/>
    </source>
</evidence>
<name>A0AAN6N635_9PEZI</name>
<protein>
    <recommendedName>
        <fullName evidence="4 14">Very-long-chain (3R)-3-hydroxyacyl-CoA dehydratase</fullName>
        <ecNumber evidence="4 14">4.2.1.134</ecNumber>
    </recommendedName>
</protein>
<feature type="transmembrane region" description="Helical" evidence="14">
    <location>
        <begin position="89"/>
        <end position="115"/>
    </location>
</feature>
<keyword evidence="10 14" id="KW-0472">Membrane</keyword>
<evidence type="ECO:0000256" key="3">
    <source>
        <dbReference type="ARBA" id="ARBA00007811"/>
    </source>
</evidence>
<keyword evidence="7 14" id="KW-0276">Fatty acid metabolism</keyword>
<dbReference type="GO" id="GO:0005789">
    <property type="term" value="C:endoplasmic reticulum membrane"/>
    <property type="evidence" value="ECO:0007669"/>
    <property type="project" value="UniProtKB-SubCell"/>
</dbReference>
<keyword evidence="5 14" id="KW-0444">Lipid biosynthesis</keyword>
<comment type="pathway">
    <text evidence="2 14">Lipid metabolism; fatty acid biosynthesis.</text>
</comment>
<feature type="transmembrane region" description="Helical" evidence="14">
    <location>
        <begin position="203"/>
        <end position="224"/>
    </location>
</feature>
<keyword evidence="8 14" id="KW-1133">Transmembrane helix</keyword>
<dbReference type="GO" id="GO:0030148">
    <property type="term" value="P:sphingolipid biosynthetic process"/>
    <property type="evidence" value="ECO:0007669"/>
    <property type="project" value="TreeGrafter"/>
</dbReference>
<feature type="transmembrane region" description="Helical" evidence="14">
    <location>
        <begin position="135"/>
        <end position="157"/>
    </location>
</feature>
<organism evidence="16 17">
    <name type="scientific">Diplogelasinospora grovesii</name>
    <dbReference type="NCBI Taxonomy" id="303347"/>
    <lineage>
        <taxon>Eukaryota</taxon>
        <taxon>Fungi</taxon>
        <taxon>Dikarya</taxon>
        <taxon>Ascomycota</taxon>
        <taxon>Pezizomycotina</taxon>
        <taxon>Sordariomycetes</taxon>
        <taxon>Sordariomycetidae</taxon>
        <taxon>Sordariales</taxon>
        <taxon>Diplogelasinosporaceae</taxon>
        <taxon>Diplogelasinospora</taxon>
    </lineage>
</organism>
<comment type="subcellular location">
    <subcellularLocation>
        <location evidence="14">Endoplasmic reticulum membrane</location>
        <topology evidence="14">Multi-pass membrane protein</topology>
    </subcellularLocation>
    <subcellularLocation>
        <location evidence="1">Membrane</location>
        <topology evidence="1">Multi-pass membrane protein</topology>
    </subcellularLocation>
</comment>
<evidence type="ECO:0000256" key="4">
    <source>
        <dbReference type="ARBA" id="ARBA00013122"/>
    </source>
</evidence>
<accession>A0AAN6N635</accession>
<dbReference type="GO" id="GO:0102158">
    <property type="term" value="F:very-long-chain (3R)-3-hydroxyacyl-CoA dehydratase activity"/>
    <property type="evidence" value="ECO:0007669"/>
    <property type="project" value="UniProtKB-EC"/>
</dbReference>
<evidence type="ECO:0000256" key="10">
    <source>
        <dbReference type="ARBA" id="ARBA00023136"/>
    </source>
</evidence>
<dbReference type="PANTHER" id="PTHR11035">
    <property type="entry name" value="VERY-LONG-CHAIN (3R)-3-HYDROXYACYL-COA DEHYDRATASE"/>
    <property type="match status" value="1"/>
</dbReference>
<evidence type="ECO:0000256" key="6">
    <source>
        <dbReference type="ARBA" id="ARBA00022692"/>
    </source>
</evidence>
<comment type="similarity">
    <text evidence="3 14">Belongs to the very long-chain fatty acids dehydratase HACD family.</text>
</comment>
<evidence type="ECO:0000256" key="1">
    <source>
        <dbReference type="ARBA" id="ARBA00004141"/>
    </source>
</evidence>
<feature type="transmembrane region" description="Helical" evidence="14">
    <location>
        <begin position="45"/>
        <end position="68"/>
    </location>
</feature>
<keyword evidence="9 14" id="KW-0443">Lipid metabolism</keyword>
<dbReference type="EC" id="4.2.1.134" evidence="4 14"/>
<comment type="caution">
    <text evidence="16">The sequence shown here is derived from an EMBL/GenBank/DDBJ whole genome shotgun (WGS) entry which is preliminary data.</text>
</comment>
<dbReference type="PANTHER" id="PTHR11035:SF3">
    <property type="entry name" value="VERY-LONG-CHAIN (3R)-3-HYDROXYACYL-COA DEHYDRATASE"/>
    <property type="match status" value="1"/>
</dbReference>
<evidence type="ECO:0000313" key="16">
    <source>
        <dbReference type="EMBL" id="KAK3939892.1"/>
    </source>
</evidence>
<feature type="transmembrane region" description="Helical" evidence="14">
    <location>
        <begin position="169"/>
        <end position="191"/>
    </location>
</feature>
<sequence>MNTALPTAPAPIPHLGDSRHTMAQPPQPQRPKRAGPGPVKKGYLILYNAASAVAWLTVLGRVIGTLYVRDWNPAFVPIVADRFTRITQTFAVIEILHAIFGIVPAPVMTTVMQVASRLVLVWGITFPFPALAGSAWYSSMLCAWSLTEVMRYGYFALKQVDFVPYWLHWLRYSGFLILYPIGISSEVAMILKAVSGPASQVGPWYPAVLGAILLSYIPGSVILYSHMLKQRRKQLRGGAAKKDE</sequence>
<comment type="function">
    <text evidence="14">Catalyzes the third of the four reactions of the long-chain fatty acids elongation cycle. This endoplasmic reticulum-bound enzymatic process, allows the addition of two carbons to the chain of long- and very long-chain fatty acids/VLCFAs per cycle. This enzyme catalyzes the dehydration of the 3-hydroxyacyl-CoA intermediate into trans-2,3-enoyl-CoA, within each cycle of fatty acid elongation. Thereby, it participates to the production of VLCFAs of different chain lengths that are involved in multiple biological processes as precursors of membrane lipids and lipid mediators.</text>
</comment>
<dbReference type="Proteomes" id="UP001303473">
    <property type="component" value="Unassembled WGS sequence"/>
</dbReference>
<evidence type="ECO:0000256" key="11">
    <source>
        <dbReference type="ARBA" id="ARBA00023160"/>
    </source>
</evidence>
<feature type="region of interest" description="Disordered" evidence="15">
    <location>
        <begin position="1"/>
        <end position="36"/>
    </location>
</feature>
<keyword evidence="12 14" id="KW-0456">Lyase</keyword>
<evidence type="ECO:0000256" key="9">
    <source>
        <dbReference type="ARBA" id="ARBA00023098"/>
    </source>
</evidence>
<keyword evidence="6 14" id="KW-0812">Transmembrane</keyword>
<evidence type="ECO:0000256" key="15">
    <source>
        <dbReference type="SAM" id="MobiDB-lite"/>
    </source>
</evidence>
<evidence type="ECO:0000256" key="14">
    <source>
        <dbReference type="RuleBase" id="RU363109"/>
    </source>
</evidence>
<proteinExistence type="inferred from homology"/>
<keyword evidence="14" id="KW-0256">Endoplasmic reticulum</keyword>
<dbReference type="Pfam" id="PF04387">
    <property type="entry name" value="PTPLA"/>
    <property type="match status" value="1"/>
</dbReference>